<dbReference type="Pfam" id="PF12833">
    <property type="entry name" value="HTH_18"/>
    <property type="match status" value="1"/>
</dbReference>
<proteinExistence type="predicted"/>
<dbReference type="InterPro" id="IPR003313">
    <property type="entry name" value="AraC-bd"/>
</dbReference>
<dbReference type="CDD" id="cd00093">
    <property type="entry name" value="HTH_XRE"/>
    <property type="match status" value="1"/>
</dbReference>
<accession>A0A0L7D219</accession>
<sequence length="292" mass="33061">MLKKIEHHLNLPALTFLEAGKEDCVPYNMWGPGERAVNVIHFVKSGAGVYNINNEQQIVSENQCFLVPRGVTTFWQADGIKPWDYWWICFLGEDVPELLESCGFDGQHYVLTLEDATPIWDSIDMILTHADRAAGSGLIIQAEMLRIFACLQQNSHQASKQEEPADSYIVQRAIQLVNDHVSDGITVKELAERLYISRTKLNKIFREDMGVSPHDFIIHSRMAKAGELLSKTNMSIAEISKIAGYDTPFSFSRAWKQHFGVPPAVSRAQKNDLTQWGIKNMGKNKWVRTQGQ</sequence>
<evidence type="ECO:0000256" key="1">
    <source>
        <dbReference type="ARBA" id="ARBA00023015"/>
    </source>
</evidence>
<evidence type="ECO:0000259" key="4">
    <source>
        <dbReference type="PROSITE" id="PS01124"/>
    </source>
</evidence>
<dbReference type="PROSITE" id="PS01124">
    <property type="entry name" value="HTH_ARAC_FAMILY_2"/>
    <property type="match status" value="1"/>
</dbReference>
<dbReference type="InterPro" id="IPR037923">
    <property type="entry name" value="HTH-like"/>
</dbReference>
<keyword evidence="1" id="KW-0805">Transcription regulation</keyword>
<dbReference type="SMART" id="SM00342">
    <property type="entry name" value="HTH_ARAC"/>
    <property type="match status" value="1"/>
</dbReference>
<dbReference type="SUPFAM" id="SSF46689">
    <property type="entry name" value="Homeodomain-like"/>
    <property type="match status" value="2"/>
</dbReference>
<gene>
    <name evidence="5" type="ORF">BBM1114_03095</name>
</gene>
<dbReference type="InterPro" id="IPR018060">
    <property type="entry name" value="HTH_AraC"/>
</dbReference>
<evidence type="ECO:0000256" key="2">
    <source>
        <dbReference type="ARBA" id="ARBA00023125"/>
    </source>
</evidence>
<dbReference type="GO" id="GO:0043565">
    <property type="term" value="F:sequence-specific DNA binding"/>
    <property type="evidence" value="ECO:0007669"/>
    <property type="project" value="InterPro"/>
</dbReference>
<comment type="caution">
    <text evidence="5">The sequence shown here is derived from an EMBL/GenBank/DDBJ whole genome shotgun (WGS) entry which is preliminary data.</text>
</comment>
<dbReference type="Gene3D" id="1.10.10.60">
    <property type="entry name" value="Homeodomain-like"/>
    <property type="match status" value="2"/>
</dbReference>
<organism evidence="5 6">
    <name type="scientific">Bifidobacterium breve MCC 1114</name>
    <dbReference type="NCBI Taxonomy" id="1365964"/>
    <lineage>
        <taxon>Bacteria</taxon>
        <taxon>Bacillati</taxon>
        <taxon>Actinomycetota</taxon>
        <taxon>Actinomycetes</taxon>
        <taxon>Bifidobacteriales</taxon>
        <taxon>Bifidobacteriaceae</taxon>
        <taxon>Bifidobacterium</taxon>
    </lineage>
</organism>
<dbReference type="PANTHER" id="PTHR43280:SF2">
    <property type="entry name" value="HTH-TYPE TRANSCRIPTIONAL REGULATOR EXSA"/>
    <property type="match status" value="1"/>
</dbReference>
<dbReference type="Proteomes" id="UP000036802">
    <property type="component" value="Unassembled WGS sequence"/>
</dbReference>
<dbReference type="InterPro" id="IPR001387">
    <property type="entry name" value="Cro/C1-type_HTH"/>
</dbReference>
<keyword evidence="3" id="KW-0804">Transcription</keyword>
<dbReference type="InterPro" id="IPR009057">
    <property type="entry name" value="Homeodomain-like_sf"/>
</dbReference>
<keyword evidence="2" id="KW-0238">DNA-binding</keyword>
<dbReference type="GO" id="GO:0003700">
    <property type="term" value="F:DNA-binding transcription factor activity"/>
    <property type="evidence" value="ECO:0007669"/>
    <property type="project" value="InterPro"/>
</dbReference>
<dbReference type="CDD" id="cd06986">
    <property type="entry name" value="cupin_MmsR-like_N"/>
    <property type="match status" value="1"/>
</dbReference>
<dbReference type="PATRIC" id="fig|1365964.3.peg.630"/>
<reference evidence="5 6" key="1">
    <citation type="journal article" date="2015" name="Int J Genomics">
        <title>Comparative Genomics Revealed Genetic Diversity and Species/Strain-Level Differences in Carbohydrate Metabolism of Three Probiotic Bifidobacterial Species.</title>
        <authorList>
            <person name="Odamaki T."/>
            <person name="Horigome A."/>
            <person name="Sugahara H."/>
            <person name="Hashikura N."/>
            <person name="Minami J."/>
            <person name="Xiao J.Z."/>
            <person name="Abe F."/>
        </authorList>
    </citation>
    <scope>NUCLEOTIDE SEQUENCE [LARGE SCALE GENOMIC DNA]</scope>
    <source>
        <strain evidence="5 6">MCC 1114</strain>
    </source>
</reference>
<dbReference type="RefSeq" id="WP_050824686.1">
    <property type="nucleotide sequence ID" value="NZ_AVQC01000008.1"/>
</dbReference>
<dbReference type="SUPFAM" id="SSF51215">
    <property type="entry name" value="Regulatory protein AraC"/>
    <property type="match status" value="1"/>
</dbReference>
<dbReference type="EMBL" id="AVQC01000008">
    <property type="protein sequence ID" value="KOA66040.1"/>
    <property type="molecule type" value="Genomic_DNA"/>
</dbReference>
<dbReference type="AlphaFoldDB" id="A0A0L7D219"/>
<name>A0A0L7D219_BIFBR</name>
<evidence type="ECO:0000313" key="5">
    <source>
        <dbReference type="EMBL" id="KOA66040.1"/>
    </source>
</evidence>
<evidence type="ECO:0000313" key="6">
    <source>
        <dbReference type="Proteomes" id="UP000036802"/>
    </source>
</evidence>
<feature type="domain" description="HTH araC/xylS-type" evidence="4">
    <location>
        <begin position="171"/>
        <end position="269"/>
    </location>
</feature>
<evidence type="ECO:0000256" key="3">
    <source>
        <dbReference type="ARBA" id="ARBA00023163"/>
    </source>
</evidence>
<dbReference type="PANTHER" id="PTHR43280">
    <property type="entry name" value="ARAC-FAMILY TRANSCRIPTIONAL REGULATOR"/>
    <property type="match status" value="1"/>
</dbReference>
<protein>
    <recommendedName>
        <fullName evidence="4">HTH araC/xylS-type domain-containing protein</fullName>
    </recommendedName>
</protein>
<dbReference type="Pfam" id="PF02311">
    <property type="entry name" value="AraC_binding"/>
    <property type="match status" value="1"/>
</dbReference>